<accession>A0A414ZQZ2</accession>
<name>A0A414ZQZ2_9FIRM</name>
<gene>
    <name evidence="1" type="ORF">DW172_02900</name>
</gene>
<reference evidence="1 2" key="1">
    <citation type="submission" date="2018-08" db="EMBL/GenBank/DDBJ databases">
        <title>A genome reference for cultivated species of the human gut microbiota.</title>
        <authorList>
            <person name="Zou Y."/>
            <person name="Xue W."/>
            <person name="Luo G."/>
        </authorList>
    </citation>
    <scope>NUCLEOTIDE SEQUENCE [LARGE SCALE GENOMIC DNA]</scope>
    <source>
        <strain evidence="1 2">AM16-11</strain>
    </source>
</reference>
<evidence type="ECO:0000313" key="1">
    <source>
        <dbReference type="EMBL" id="RHI25647.1"/>
    </source>
</evidence>
<proteinExistence type="predicted"/>
<organism evidence="1 2">
    <name type="scientific">Agathobacter rectalis</name>
    <dbReference type="NCBI Taxonomy" id="39491"/>
    <lineage>
        <taxon>Bacteria</taxon>
        <taxon>Bacillati</taxon>
        <taxon>Bacillota</taxon>
        <taxon>Clostridia</taxon>
        <taxon>Lachnospirales</taxon>
        <taxon>Lachnospiraceae</taxon>
        <taxon>Agathobacter</taxon>
    </lineage>
</organism>
<sequence>MDNRTYNACRCCISSIDSISSNAKNIIENIKSYNNDTDSSAKLFIHSKCSNTENILSEDEVNLVISMILEKHKKSIEKYQKELNECINEEVLKITEVLKELDDKRE</sequence>
<dbReference type="Proteomes" id="UP000285865">
    <property type="component" value="Unassembled WGS sequence"/>
</dbReference>
<protein>
    <submittedName>
        <fullName evidence="1">Uncharacterized protein</fullName>
    </submittedName>
</protein>
<comment type="caution">
    <text evidence="1">The sequence shown here is derived from an EMBL/GenBank/DDBJ whole genome shotgun (WGS) entry which is preliminary data.</text>
</comment>
<dbReference type="AlphaFoldDB" id="A0A414ZQZ2"/>
<evidence type="ECO:0000313" key="2">
    <source>
        <dbReference type="Proteomes" id="UP000285865"/>
    </source>
</evidence>
<dbReference type="EMBL" id="QRKN01000001">
    <property type="protein sequence ID" value="RHI25647.1"/>
    <property type="molecule type" value="Genomic_DNA"/>
</dbReference>
<dbReference type="RefSeq" id="WP_118257123.1">
    <property type="nucleotide sequence ID" value="NZ_QRKN01000001.1"/>
</dbReference>